<keyword evidence="2" id="KW-0472">Membrane</keyword>
<feature type="transmembrane region" description="Helical" evidence="2">
    <location>
        <begin position="53"/>
        <end position="76"/>
    </location>
</feature>
<feature type="compositionally biased region" description="Polar residues" evidence="1">
    <location>
        <begin position="264"/>
        <end position="275"/>
    </location>
</feature>
<accession>A0A7X0IEE6</accession>
<keyword evidence="2" id="KW-1133">Transmembrane helix</keyword>
<feature type="transmembrane region" description="Helical" evidence="2">
    <location>
        <begin position="7"/>
        <end position="33"/>
    </location>
</feature>
<protein>
    <submittedName>
        <fullName evidence="3">Uncharacterized protein</fullName>
    </submittedName>
</protein>
<keyword evidence="4" id="KW-1185">Reference proteome</keyword>
<dbReference type="AlphaFoldDB" id="A0A7X0IEE6"/>
<feature type="transmembrane region" description="Helical" evidence="2">
    <location>
        <begin position="96"/>
        <end position="114"/>
    </location>
</feature>
<dbReference type="RefSeq" id="WP_184981649.1">
    <property type="nucleotide sequence ID" value="NZ_BAAALO010000035.1"/>
</dbReference>
<dbReference type="EMBL" id="JACHIU010000001">
    <property type="protein sequence ID" value="MBB6473707.1"/>
    <property type="molecule type" value="Genomic_DNA"/>
</dbReference>
<name>A0A7X0IEE6_9ACTN</name>
<feature type="region of interest" description="Disordered" evidence="1">
    <location>
        <begin position="260"/>
        <end position="284"/>
    </location>
</feature>
<feature type="transmembrane region" description="Helical" evidence="2">
    <location>
        <begin position="178"/>
        <end position="196"/>
    </location>
</feature>
<keyword evidence="2" id="KW-0812">Transmembrane</keyword>
<organism evidence="3 4">
    <name type="scientific">Sphaerisporangium rubeum</name>
    <dbReference type="NCBI Taxonomy" id="321317"/>
    <lineage>
        <taxon>Bacteria</taxon>
        <taxon>Bacillati</taxon>
        <taxon>Actinomycetota</taxon>
        <taxon>Actinomycetes</taxon>
        <taxon>Streptosporangiales</taxon>
        <taxon>Streptosporangiaceae</taxon>
        <taxon>Sphaerisporangium</taxon>
    </lineage>
</organism>
<evidence type="ECO:0000313" key="4">
    <source>
        <dbReference type="Proteomes" id="UP000555564"/>
    </source>
</evidence>
<evidence type="ECO:0000256" key="2">
    <source>
        <dbReference type="SAM" id="Phobius"/>
    </source>
</evidence>
<proteinExistence type="predicted"/>
<sequence length="284" mass="30440">MARAYRLAVPALFVTAVYAVVVVIAAVVALTTGDLLALSYLTLFTRVEQGIEATLANVGALIMAGALWAWALWQVLRGPATGPSAELDRAARRLRAALYVATATVLLTSFVPSWPWWTTVPHDLASCAVMVLFRPVLGRELGPAHQAWIGDVLAIGGYGGAAVMDILDAFGLRVPLEVSWIFALAGLIWLVLVLRAQWHDNRWQRATVLYGIAALVVPMVLVLIYPLLAIAAKVYIDATAATAALMFIWLARSAHELTSPAAPRTSTGMSRSSIESGDVPEVSQ</sequence>
<reference evidence="3 4" key="1">
    <citation type="submission" date="2020-08" db="EMBL/GenBank/DDBJ databases">
        <title>Sequencing the genomes of 1000 actinobacteria strains.</title>
        <authorList>
            <person name="Klenk H.-P."/>
        </authorList>
    </citation>
    <scope>NUCLEOTIDE SEQUENCE [LARGE SCALE GENOMIC DNA]</scope>
    <source>
        <strain evidence="3 4">DSM 44936</strain>
    </source>
</reference>
<evidence type="ECO:0000313" key="3">
    <source>
        <dbReference type="EMBL" id="MBB6473707.1"/>
    </source>
</evidence>
<feature type="transmembrane region" description="Helical" evidence="2">
    <location>
        <begin position="208"/>
        <end position="228"/>
    </location>
</feature>
<comment type="caution">
    <text evidence="3">The sequence shown here is derived from an EMBL/GenBank/DDBJ whole genome shotgun (WGS) entry which is preliminary data.</text>
</comment>
<dbReference type="Proteomes" id="UP000555564">
    <property type="component" value="Unassembled WGS sequence"/>
</dbReference>
<evidence type="ECO:0000256" key="1">
    <source>
        <dbReference type="SAM" id="MobiDB-lite"/>
    </source>
</evidence>
<gene>
    <name evidence="3" type="ORF">BJ992_003138</name>
</gene>
<feature type="transmembrane region" description="Helical" evidence="2">
    <location>
        <begin position="234"/>
        <end position="251"/>
    </location>
</feature>